<keyword evidence="2" id="KW-1185">Reference proteome</keyword>
<reference evidence="1" key="1">
    <citation type="submission" date="2023-03" db="EMBL/GenBank/DDBJ databases">
        <title>Chromosome-level genomes of two armyworms, Mythimna separata and Mythimna loreyi, provide insights into the biosynthesis and reception of sex pheromones.</title>
        <authorList>
            <person name="Zhao H."/>
        </authorList>
    </citation>
    <scope>NUCLEOTIDE SEQUENCE</scope>
    <source>
        <strain evidence="1">BeijingLab</strain>
    </source>
</reference>
<evidence type="ECO:0000313" key="1">
    <source>
        <dbReference type="EMBL" id="KAJ8711895.1"/>
    </source>
</evidence>
<dbReference type="EMBL" id="CM056798">
    <property type="protein sequence ID" value="KAJ8711895.1"/>
    <property type="molecule type" value="Genomic_DNA"/>
</dbReference>
<comment type="caution">
    <text evidence="1">The sequence shown here is derived from an EMBL/GenBank/DDBJ whole genome shotgun (WGS) entry which is preliminary data.</text>
</comment>
<sequence length="510" mass="58597">MSRLAIILCFIPRVISGIYTTVRHETYSEHISRQSRSNLPTLRDGYVYRQFDKPGVHSAAGQPTVDPYAVNVNNHFEPKSFRKVRHESPISYEDLIRPYATPSTLSSEVDYAISKSAADARYESSKSSSDNMLDKLKSLMHYRPPQDMISDNNIMGYDGSNDYRSIDDDDIRSSSRNYDSWPYFYHSPYEYEHNKDIFDTQKAKDKRYVDGSDHIIPVNEIIENDHPQGYENRAKHQRDASDSNPITGDEPFFSFVLNDYYEKSGDEDPVVFKGLDFGNDFDHETYLREPDNSRINTYYSTIKPATANHDAYRNLAALESVTNRNSKREHIFDKNEAGDMKKSELKTGFENHANRYNGFKDFLDNFANKFGSEDLTKNINYIRSMNQDKGENNKGFRRVYHKDEYQEDKEFYNNNNSSAKGLEKGGFNAHLGGSEAYLRSQAAAAVGNQAQAASNAGNTADTKFKNSHNGHDRYNTLENKLHKYRNVAKAAAQSNNADYIDNDYRDHYHK</sequence>
<gene>
    <name evidence="1" type="ORF">PYW08_008849</name>
</gene>
<dbReference type="Proteomes" id="UP001231649">
    <property type="component" value="Chromosome 22"/>
</dbReference>
<evidence type="ECO:0000313" key="2">
    <source>
        <dbReference type="Proteomes" id="UP001231649"/>
    </source>
</evidence>
<accession>A0ACC2QAL7</accession>
<name>A0ACC2QAL7_9NEOP</name>
<organism evidence="1 2">
    <name type="scientific">Mythimna loreyi</name>
    <dbReference type="NCBI Taxonomy" id="667449"/>
    <lineage>
        <taxon>Eukaryota</taxon>
        <taxon>Metazoa</taxon>
        <taxon>Ecdysozoa</taxon>
        <taxon>Arthropoda</taxon>
        <taxon>Hexapoda</taxon>
        <taxon>Insecta</taxon>
        <taxon>Pterygota</taxon>
        <taxon>Neoptera</taxon>
        <taxon>Endopterygota</taxon>
        <taxon>Lepidoptera</taxon>
        <taxon>Glossata</taxon>
        <taxon>Ditrysia</taxon>
        <taxon>Noctuoidea</taxon>
        <taxon>Noctuidae</taxon>
        <taxon>Noctuinae</taxon>
        <taxon>Hadenini</taxon>
        <taxon>Mythimna</taxon>
    </lineage>
</organism>
<protein>
    <submittedName>
        <fullName evidence="1">Uncharacterized protein</fullName>
    </submittedName>
</protein>
<proteinExistence type="predicted"/>